<dbReference type="InterPro" id="IPR000210">
    <property type="entry name" value="BTB/POZ_dom"/>
</dbReference>
<dbReference type="Pfam" id="PF00651">
    <property type="entry name" value="BTB"/>
    <property type="match status" value="1"/>
</dbReference>
<organism evidence="5 6">
    <name type="scientific">Urochloa decumbens</name>
    <dbReference type="NCBI Taxonomy" id="240449"/>
    <lineage>
        <taxon>Eukaryota</taxon>
        <taxon>Viridiplantae</taxon>
        <taxon>Streptophyta</taxon>
        <taxon>Embryophyta</taxon>
        <taxon>Tracheophyta</taxon>
        <taxon>Spermatophyta</taxon>
        <taxon>Magnoliopsida</taxon>
        <taxon>Liliopsida</taxon>
        <taxon>Poales</taxon>
        <taxon>Poaceae</taxon>
        <taxon>PACMAD clade</taxon>
        <taxon>Panicoideae</taxon>
        <taxon>Panicodae</taxon>
        <taxon>Paniceae</taxon>
        <taxon>Melinidinae</taxon>
        <taxon>Urochloa</taxon>
    </lineage>
</organism>
<dbReference type="EMBL" id="OZ075138">
    <property type="protein sequence ID" value="CAL5013621.1"/>
    <property type="molecule type" value="Genomic_DNA"/>
</dbReference>
<dbReference type="InterPro" id="IPR002083">
    <property type="entry name" value="MATH/TRAF_dom"/>
</dbReference>
<dbReference type="Gene3D" id="3.30.710.10">
    <property type="entry name" value="Potassium Channel Kv1.1, Chain A"/>
    <property type="match status" value="1"/>
</dbReference>
<evidence type="ECO:0000259" key="4">
    <source>
        <dbReference type="PROSITE" id="PS50144"/>
    </source>
</evidence>
<sequence>MWGTGFLEYKLDYSEKKDLPIGQFVSSENFSAGGYLWRINCYPCGDRSERNNGEYVSVFLELDSESENVMALAFFNIFVLNRDGTPHSAEAKTFAHVFKPKKPWGWLQFMKRSDLELTCLSNGLVTFMCSVIVASDNPKPTPMLMPPPDIGNHLGRLLDSGVGTDVSFIIGGQQFPAHRAVLAARSPVFEAELFGSMADATMPSITVQDIEPAAFKVMLWFMYTDSLPEDELGDSPTDMLQHLLAAADRYALDRLKLICSLKLIKYVSVDTVGFFLVCAETYNCVELKKKCLDFFAVEKNFKEAVFTDGFVTLVQKFPLLASELRRRVVV</sequence>
<evidence type="ECO:0000256" key="1">
    <source>
        <dbReference type="ARBA" id="ARBA00004906"/>
    </source>
</evidence>
<name>A0ABC9C4R7_9POAL</name>
<dbReference type="SUPFAM" id="SSF49599">
    <property type="entry name" value="TRAF domain-like"/>
    <property type="match status" value="1"/>
</dbReference>
<dbReference type="Gene3D" id="1.25.40.420">
    <property type="match status" value="1"/>
</dbReference>
<keyword evidence="6" id="KW-1185">Reference proteome</keyword>
<dbReference type="Pfam" id="PF22486">
    <property type="entry name" value="MATH_2"/>
    <property type="match status" value="1"/>
</dbReference>
<dbReference type="SUPFAM" id="SSF54695">
    <property type="entry name" value="POZ domain"/>
    <property type="match status" value="1"/>
</dbReference>
<evidence type="ECO:0000313" key="5">
    <source>
        <dbReference type="EMBL" id="CAL5013621.1"/>
    </source>
</evidence>
<dbReference type="CDD" id="cd00121">
    <property type="entry name" value="MATH"/>
    <property type="match status" value="1"/>
</dbReference>
<gene>
    <name evidence="5" type="ORF">URODEC1_LOCUS71503</name>
</gene>
<reference evidence="6" key="1">
    <citation type="submission" date="2024-06" db="EMBL/GenBank/DDBJ databases">
        <authorList>
            <person name="Ryan C."/>
        </authorList>
    </citation>
    <scope>NUCLEOTIDE SEQUENCE [LARGE SCALE GENOMIC DNA]</scope>
</reference>
<dbReference type="CDD" id="cd18280">
    <property type="entry name" value="BTB_POZ_BPM_plant"/>
    <property type="match status" value="1"/>
</dbReference>
<dbReference type="Proteomes" id="UP001497457">
    <property type="component" value="Chromosome 28b"/>
</dbReference>
<protein>
    <submittedName>
        <fullName evidence="5">Uncharacterized protein</fullName>
    </submittedName>
</protein>
<dbReference type="InterPro" id="IPR008974">
    <property type="entry name" value="TRAF-like"/>
</dbReference>
<feature type="domain" description="BTB" evidence="3">
    <location>
        <begin position="164"/>
        <end position="231"/>
    </location>
</feature>
<reference evidence="5 6" key="2">
    <citation type="submission" date="2024-10" db="EMBL/GenBank/DDBJ databases">
        <authorList>
            <person name="Ryan C."/>
        </authorList>
    </citation>
    <scope>NUCLEOTIDE SEQUENCE [LARGE SCALE GENOMIC DNA]</scope>
</reference>
<dbReference type="InterPro" id="IPR045005">
    <property type="entry name" value="BPM1-6"/>
</dbReference>
<evidence type="ECO:0000313" key="6">
    <source>
        <dbReference type="Proteomes" id="UP001497457"/>
    </source>
</evidence>
<evidence type="ECO:0000259" key="3">
    <source>
        <dbReference type="PROSITE" id="PS50097"/>
    </source>
</evidence>
<comment type="pathway">
    <text evidence="1">Protein modification; protein ubiquitination.</text>
</comment>
<dbReference type="PROSITE" id="PS50097">
    <property type="entry name" value="BTB"/>
    <property type="match status" value="1"/>
</dbReference>
<dbReference type="PROSITE" id="PS50144">
    <property type="entry name" value="MATH"/>
    <property type="match status" value="1"/>
</dbReference>
<evidence type="ECO:0000256" key="2">
    <source>
        <dbReference type="ARBA" id="ARBA00010846"/>
    </source>
</evidence>
<dbReference type="InterPro" id="IPR011333">
    <property type="entry name" value="SKP1/BTB/POZ_sf"/>
</dbReference>
<dbReference type="AlphaFoldDB" id="A0ABC9C4R7"/>
<dbReference type="InterPro" id="IPR056423">
    <property type="entry name" value="BACK_BPM_SPOP"/>
</dbReference>
<dbReference type="Gene3D" id="2.60.210.10">
    <property type="entry name" value="Apoptosis, Tumor Necrosis Factor Receptor Associated Protein 2, Chain A"/>
    <property type="match status" value="1"/>
</dbReference>
<proteinExistence type="inferred from homology"/>
<dbReference type="Pfam" id="PF24570">
    <property type="entry name" value="BACK_BPM_SPOP"/>
    <property type="match status" value="1"/>
</dbReference>
<dbReference type="PANTHER" id="PTHR26379">
    <property type="entry name" value="BTB/POZ AND MATH DOMAIN-CONTAINING PROTEIN 1"/>
    <property type="match status" value="1"/>
</dbReference>
<comment type="similarity">
    <text evidence="2">Belongs to the Tdpoz family.</text>
</comment>
<dbReference type="PANTHER" id="PTHR26379:SF469">
    <property type="entry name" value="MAB1"/>
    <property type="match status" value="1"/>
</dbReference>
<accession>A0ABC9C4R7</accession>
<feature type="domain" description="MATH" evidence="4">
    <location>
        <begin position="3"/>
        <end position="131"/>
    </location>
</feature>
<dbReference type="SMART" id="SM00225">
    <property type="entry name" value="BTB"/>
    <property type="match status" value="1"/>
</dbReference>